<evidence type="ECO:0000313" key="6">
    <source>
        <dbReference type="EMBL" id="SBS65285.1"/>
    </source>
</evidence>
<dbReference type="RefSeq" id="WP_065679459.1">
    <property type="nucleotide sequence ID" value="NZ_AP025460.1"/>
</dbReference>
<dbReference type="InterPro" id="IPR051212">
    <property type="entry name" value="Type-I_RE_S_subunit"/>
</dbReference>
<protein>
    <submittedName>
        <fullName evidence="6">Type-1 restriction enzyme EcoKI specificity protein</fullName>
    </submittedName>
</protein>
<dbReference type="Gene3D" id="3.90.220.20">
    <property type="entry name" value="DNA methylase specificity domains"/>
    <property type="match status" value="2"/>
</dbReference>
<dbReference type="AlphaFoldDB" id="A0A1C3IV26"/>
<dbReference type="GO" id="GO:0009307">
    <property type="term" value="P:DNA restriction-modification system"/>
    <property type="evidence" value="ECO:0007669"/>
    <property type="project" value="UniProtKB-KW"/>
</dbReference>
<dbReference type="PANTHER" id="PTHR43140">
    <property type="entry name" value="TYPE-1 RESTRICTION ENZYME ECOKI SPECIFICITY PROTEIN"/>
    <property type="match status" value="1"/>
</dbReference>
<dbReference type="InterPro" id="IPR044946">
    <property type="entry name" value="Restrct_endonuc_typeI_TRD_sf"/>
</dbReference>
<dbReference type="GO" id="GO:0003677">
    <property type="term" value="F:DNA binding"/>
    <property type="evidence" value="ECO:0007669"/>
    <property type="project" value="UniProtKB-KW"/>
</dbReference>
<proteinExistence type="inferred from homology"/>
<accession>A0A1C3IV26</accession>
<feature type="domain" description="Type I restriction modification DNA specificity" evidence="5">
    <location>
        <begin position="310"/>
        <end position="435"/>
    </location>
</feature>
<gene>
    <name evidence="6" type="primary">hsdS_2</name>
    <name evidence="6" type="ORF">VAT7223_02611</name>
</gene>
<dbReference type="SUPFAM" id="SSF116734">
    <property type="entry name" value="DNA methylase specificity domain"/>
    <property type="match status" value="2"/>
</dbReference>
<dbReference type="GeneID" id="94232718"/>
<evidence type="ECO:0000256" key="4">
    <source>
        <dbReference type="SAM" id="Coils"/>
    </source>
</evidence>
<evidence type="ECO:0000256" key="2">
    <source>
        <dbReference type="ARBA" id="ARBA00022747"/>
    </source>
</evidence>
<keyword evidence="3" id="KW-0238">DNA-binding</keyword>
<comment type="similarity">
    <text evidence="1">Belongs to the type-I restriction system S methylase family.</text>
</comment>
<name>A0A1C3IV26_9VIBR</name>
<dbReference type="CDD" id="cd17246">
    <property type="entry name" value="RMtype1_S_SonII-TRD2-CR2_like"/>
    <property type="match status" value="1"/>
</dbReference>
<sequence>MRELPKGWIETALGDLCTKVTDGSHNPPKAKDSGFPMFSAKNIQDGKLHFDLGSRLISEDEFITEDKRTRIVEGDVLLTIVGALGRAAVVSTSEKFTLQRSVAVLGAPLISPYFLKYNIESPKFQQQVIENAKGTAQKGIYLKKLRELNIVLPPLAEQKRIVEKLNEVLAQVDTIKARLDGIPDLLKRFRQSVLASAVSGKLTEEWRKVNRGQSVDLLISDIESERKDLKAAKKLKPSFGKHEPITYPETSLPNSWSWVCFDQISANVNNALKAGPFGSALKKSDCTDSGYRVYGQEQVIAGDETLVSYYINEDKYTQLEACSVKSGDILISLVGTIGKVLILSDKVEQGIINPRLVKLSLNESIQRQYVKAYLDSPVAKQFFKGFSHGGTMEILNLGILRKLPIALPPVDEQKEIVRLVGQYFTFADTIEAQVKKAQVRVDNLTQSILAKAFRGELVDQDPNDEPAEKLLERIAEARKEAEALAKAAKKAEAAKKKAEKAAAKG</sequence>
<dbReference type="InterPro" id="IPR000055">
    <property type="entry name" value="Restrct_endonuc_typeI_TRD"/>
</dbReference>
<reference evidence="7" key="1">
    <citation type="submission" date="2016-06" db="EMBL/GenBank/DDBJ databases">
        <authorList>
            <person name="Rodrigo-Torres Lidia"/>
            <person name="Arahal R.David."/>
        </authorList>
    </citation>
    <scope>NUCLEOTIDE SEQUENCE [LARGE SCALE GENOMIC DNA]</scope>
    <source>
        <strain evidence="7">CECT 7223</strain>
    </source>
</reference>
<evidence type="ECO:0000259" key="5">
    <source>
        <dbReference type="Pfam" id="PF01420"/>
    </source>
</evidence>
<dbReference type="PANTHER" id="PTHR43140:SF1">
    <property type="entry name" value="TYPE I RESTRICTION ENZYME ECOKI SPECIFICITY SUBUNIT"/>
    <property type="match status" value="1"/>
</dbReference>
<feature type="coiled-coil region" evidence="4">
    <location>
        <begin position="427"/>
        <end position="504"/>
    </location>
</feature>
<evidence type="ECO:0000256" key="1">
    <source>
        <dbReference type="ARBA" id="ARBA00010923"/>
    </source>
</evidence>
<evidence type="ECO:0000256" key="3">
    <source>
        <dbReference type="ARBA" id="ARBA00023125"/>
    </source>
</evidence>
<feature type="domain" description="Type I restriction modification DNA specificity" evidence="5">
    <location>
        <begin position="5"/>
        <end position="182"/>
    </location>
</feature>
<dbReference type="EMBL" id="FLQP01000036">
    <property type="protein sequence ID" value="SBS65285.1"/>
    <property type="molecule type" value="Genomic_DNA"/>
</dbReference>
<organism evidence="6 7">
    <name type="scientific">Vibrio atlanticus</name>
    <dbReference type="NCBI Taxonomy" id="693153"/>
    <lineage>
        <taxon>Bacteria</taxon>
        <taxon>Pseudomonadati</taxon>
        <taxon>Pseudomonadota</taxon>
        <taxon>Gammaproteobacteria</taxon>
        <taxon>Vibrionales</taxon>
        <taxon>Vibrionaceae</taxon>
        <taxon>Vibrio</taxon>
    </lineage>
</organism>
<evidence type="ECO:0000313" key="7">
    <source>
        <dbReference type="Proteomes" id="UP000092876"/>
    </source>
</evidence>
<dbReference type="Pfam" id="PF01420">
    <property type="entry name" value="Methylase_S"/>
    <property type="match status" value="2"/>
</dbReference>
<dbReference type="Proteomes" id="UP000092876">
    <property type="component" value="Unassembled WGS sequence"/>
</dbReference>
<keyword evidence="2" id="KW-0680">Restriction system</keyword>
<keyword evidence="4" id="KW-0175">Coiled coil</keyword>